<evidence type="ECO:0000256" key="5">
    <source>
        <dbReference type="ARBA" id="ARBA00023163"/>
    </source>
</evidence>
<dbReference type="PRINTS" id="PR00046">
    <property type="entry name" value="SIGMA70FCT"/>
</dbReference>
<dbReference type="InterPro" id="IPR013324">
    <property type="entry name" value="RNA_pol_sigma_r3/r4-like"/>
</dbReference>
<dbReference type="NCBIfam" id="TIGR02937">
    <property type="entry name" value="sigma70-ECF"/>
    <property type="match status" value="1"/>
</dbReference>
<keyword evidence="4" id="KW-0238">DNA-binding</keyword>
<name>A0A8X6HXP4_TRICU</name>
<keyword evidence="8" id="KW-1185">Reference proteome</keyword>
<dbReference type="EMBL" id="BMAO01029477">
    <property type="protein sequence ID" value="GFR32041.1"/>
    <property type="molecule type" value="Genomic_DNA"/>
</dbReference>
<evidence type="ECO:0000313" key="7">
    <source>
        <dbReference type="EMBL" id="GFR32041.1"/>
    </source>
</evidence>
<dbReference type="InterPro" id="IPR014284">
    <property type="entry name" value="RNA_pol_sigma-70_dom"/>
</dbReference>
<evidence type="ECO:0000313" key="8">
    <source>
        <dbReference type="Proteomes" id="UP000887116"/>
    </source>
</evidence>
<comment type="similarity">
    <text evidence="1">Belongs to the sigma-70 factor family.</text>
</comment>
<dbReference type="Gene3D" id="1.20.140.160">
    <property type="match status" value="1"/>
</dbReference>
<keyword evidence="3" id="KW-0731">Sigma factor</keyword>
<dbReference type="PANTHER" id="PTHR30376:SF3">
    <property type="entry name" value="RNA POLYMERASE SIGMA FACTOR RPOH"/>
    <property type="match status" value="1"/>
</dbReference>
<dbReference type="Pfam" id="PF04542">
    <property type="entry name" value="Sigma70_r2"/>
    <property type="match status" value="1"/>
</dbReference>
<feature type="domain" description="RNA polymerase sigma-70 region 2" evidence="6">
    <location>
        <begin position="49"/>
        <end position="117"/>
    </location>
</feature>
<dbReference type="GO" id="GO:0006352">
    <property type="term" value="P:DNA-templated transcription initiation"/>
    <property type="evidence" value="ECO:0007669"/>
    <property type="project" value="InterPro"/>
</dbReference>
<dbReference type="SUPFAM" id="SSF88946">
    <property type="entry name" value="Sigma2 domain of RNA polymerase sigma factors"/>
    <property type="match status" value="1"/>
</dbReference>
<dbReference type="OrthoDB" id="201574at2759"/>
<dbReference type="AlphaFoldDB" id="A0A8X6HXP4"/>
<evidence type="ECO:0000256" key="1">
    <source>
        <dbReference type="ARBA" id="ARBA00007788"/>
    </source>
</evidence>
<evidence type="ECO:0000259" key="6">
    <source>
        <dbReference type="Pfam" id="PF04542"/>
    </source>
</evidence>
<dbReference type="InterPro" id="IPR013325">
    <property type="entry name" value="RNA_pol_sigma_r2"/>
</dbReference>
<dbReference type="InterPro" id="IPR000943">
    <property type="entry name" value="RNA_pol_sigma70"/>
</dbReference>
<dbReference type="Pfam" id="PF06776">
    <property type="entry name" value="IalB"/>
    <property type="match status" value="1"/>
</dbReference>
<evidence type="ECO:0000256" key="2">
    <source>
        <dbReference type="ARBA" id="ARBA00023015"/>
    </source>
</evidence>
<dbReference type="GO" id="GO:0003677">
    <property type="term" value="F:DNA binding"/>
    <property type="evidence" value="ECO:0007669"/>
    <property type="project" value="UniProtKB-KW"/>
</dbReference>
<evidence type="ECO:0000256" key="3">
    <source>
        <dbReference type="ARBA" id="ARBA00023082"/>
    </source>
</evidence>
<sequence length="408" mass="47317">MASLCVDSRTNLMQYIARVQKFPMLSQEEEVQLAKNWNQYKDISSAHKLITSHLNLVVKIAMKFKNYGLLLMDLVMEGNMGLMHAVKKFNPDLGFRFSTYAVWWIEASIKDFILKSWSFVKIGTTQAQRRLFFSLRKIKKRILQYTNRETLNNEEIKAISNELSVSEGDVLQMNYRMACKDQSLNDCIKIGDDSKRELQDMIPCNLVSQEVTYQNHEEKELKEEILNNALASLNERARDIFISRYLSENIQTLDELSAFASVSDVQLKEKYKDWLVYTALEDGEKVCYIVSYPKKKSEYYTTNRKPYVMVSYVDKKADEVSVTSGFQYDKEPVALNIDKKIKYTLPIIQGSFAWAEHTKIDQDLILKMKQGLSMVVNGKAKTVTIDDTYSLLGFQKAYQKMHDLCHTK</sequence>
<keyword evidence="5" id="KW-0804">Transcription</keyword>
<dbReference type="NCBIfam" id="NF005143">
    <property type="entry name" value="PRK06596.1"/>
    <property type="match status" value="1"/>
</dbReference>
<keyword evidence="2" id="KW-0805">Transcription regulation</keyword>
<comment type="caution">
    <text evidence="7">The sequence shown here is derived from an EMBL/GenBank/DDBJ whole genome shotgun (WGS) entry which is preliminary data.</text>
</comment>
<dbReference type="InterPro" id="IPR050813">
    <property type="entry name" value="Sigma-70_Factor"/>
</dbReference>
<evidence type="ECO:0000256" key="4">
    <source>
        <dbReference type="ARBA" id="ARBA00023125"/>
    </source>
</evidence>
<dbReference type="Gene3D" id="2.60.40.1880">
    <property type="entry name" value="Invasion associated locus B (IalB) protein"/>
    <property type="match status" value="1"/>
</dbReference>
<dbReference type="InterPro" id="IPR010642">
    <property type="entry name" value="Invasion_prot_B"/>
</dbReference>
<proteinExistence type="inferred from homology"/>
<reference evidence="7" key="1">
    <citation type="submission" date="2020-07" db="EMBL/GenBank/DDBJ databases">
        <title>Multicomponent nature underlies the extraordinary mechanical properties of spider dragline silk.</title>
        <authorList>
            <person name="Kono N."/>
            <person name="Nakamura H."/>
            <person name="Mori M."/>
            <person name="Yoshida Y."/>
            <person name="Ohtoshi R."/>
            <person name="Malay A.D."/>
            <person name="Moran D.A.P."/>
            <person name="Tomita M."/>
            <person name="Numata K."/>
            <person name="Arakawa K."/>
        </authorList>
    </citation>
    <scope>NUCLEOTIDE SEQUENCE</scope>
</reference>
<dbReference type="InterPro" id="IPR007627">
    <property type="entry name" value="RNA_pol_sigma70_r2"/>
</dbReference>
<dbReference type="SUPFAM" id="SSF88659">
    <property type="entry name" value="Sigma3 and sigma4 domains of RNA polymerase sigma factors"/>
    <property type="match status" value="1"/>
</dbReference>
<gene>
    <name evidence="7" type="primary">rpoH</name>
    <name evidence="7" type="ORF">TNCT_302071</name>
</gene>
<dbReference type="PANTHER" id="PTHR30376">
    <property type="entry name" value="SIGMA FACTOR RPOH HEAT SHOCK RELATED"/>
    <property type="match status" value="1"/>
</dbReference>
<dbReference type="Gene3D" id="1.20.120.1810">
    <property type="match status" value="1"/>
</dbReference>
<organism evidence="7 8">
    <name type="scientific">Trichonephila clavata</name>
    <name type="common">Joro spider</name>
    <name type="synonym">Nephila clavata</name>
    <dbReference type="NCBI Taxonomy" id="2740835"/>
    <lineage>
        <taxon>Eukaryota</taxon>
        <taxon>Metazoa</taxon>
        <taxon>Ecdysozoa</taxon>
        <taxon>Arthropoda</taxon>
        <taxon>Chelicerata</taxon>
        <taxon>Arachnida</taxon>
        <taxon>Araneae</taxon>
        <taxon>Araneomorphae</taxon>
        <taxon>Entelegynae</taxon>
        <taxon>Araneoidea</taxon>
        <taxon>Nephilidae</taxon>
        <taxon>Trichonephila</taxon>
    </lineage>
</organism>
<dbReference type="GO" id="GO:0016987">
    <property type="term" value="F:sigma factor activity"/>
    <property type="evidence" value="ECO:0007669"/>
    <property type="project" value="UniProtKB-KW"/>
</dbReference>
<protein>
    <submittedName>
        <fullName evidence="7">RNA polymerase sigma factor RpoH</fullName>
    </submittedName>
</protein>
<dbReference type="Proteomes" id="UP000887116">
    <property type="component" value="Unassembled WGS sequence"/>
</dbReference>
<accession>A0A8X6HXP4</accession>
<dbReference type="InterPro" id="IPR038696">
    <property type="entry name" value="IalB_sf"/>
</dbReference>